<feature type="region of interest" description="Disordered" evidence="7">
    <location>
        <begin position="330"/>
        <end position="536"/>
    </location>
</feature>
<protein>
    <submittedName>
        <fullName evidence="8">Reticulocyte-binding protein 2 a</fullName>
    </submittedName>
</protein>
<accession>A0A226D934</accession>
<evidence type="ECO:0000256" key="7">
    <source>
        <dbReference type="SAM" id="MobiDB-lite"/>
    </source>
</evidence>
<feature type="region of interest" description="Disordered" evidence="7">
    <location>
        <begin position="897"/>
        <end position="940"/>
    </location>
</feature>
<feature type="coiled-coil region" evidence="6">
    <location>
        <begin position="122"/>
        <end position="151"/>
    </location>
</feature>
<feature type="compositionally biased region" description="Polar residues" evidence="7">
    <location>
        <begin position="32"/>
        <end position="54"/>
    </location>
</feature>
<evidence type="ECO:0000256" key="5">
    <source>
        <dbReference type="ARBA" id="ARBA00023212"/>
    </source>
</evidence>
<reference evidence="8 9" key="1">
    <citation type="submission" date="2015-12" db="EMBL/GenBank/DDBJ databases">
        <title>The genome of Folsomia candida.</title>
        <authorList>
            <person name="Faddeeva A."/>
            <person name="Derks M.F."/>
            <person name="Anvar Y."/>
            <person name="Smit S."/>
            <person name="Van Straalen N."/>
            <person name="Roelofs D."/>
        </authorList>
    </citation>
    <scope>NUCLEOTIDE SEQUENCE [LARGE SCALE GENOMIC DNA]</scope>
    <source>
        <strain evidence="8 9">VU population</strain>
        <tissue evidence="8">Whole body</tissue>
    </source>
</reference>
<feature type="compositionally biased region" description="Polar residues" evidence="7">
    <location>
        <begin position="435"/>
        <end position="446"/>
    </location>
</feature>
<dbReference type="GO" id="GO:0015630">
    <property type="term" value="C:microtubule cytoskeleton"/>
    <property type="evidence" value="ECO:0007669"/>
    <property type="project" value="InterPro"/>
</dbReference>
<evidence type="ECO:0000256" key="3">
    <source>
        <dbReference type="ARBA" id="ARBA00022490"/>
    </source>
</evidence>
<comment type="similarity">
    <text evidence="2">Belongs to the MAP7 family.</text>
</comment>
<feature type="compositionally biased region" description="Basic and acidic residues" evidence="7">
    <location>
        <begin position="459"/>
        <end position="469"/>
    </location>
</feature>
<dbReference type="EMBL" id="LNIX01000028">
    <property type="protein sequence ID" value="OXA41650.1"/>
    <property type="molecule type" value="Genomic_DNA"/>
</dbReference>
<dbReference type="OrthoDB" id="6433611at2759"/>
<dbReference type="InterPro" id="IPR051483">
    <property type="entry name" value="MAP7_domain-containing"/>
</dbReference>
<feature type="compositionally biased region" description="Low complexity" evidence="7">
    <location>
        <begin position="391"/>
        <end position="414"/>
    </location>
</feature>
<evidence type="ECO:0000313" key="9">
    <source>
        <dbReference type="Proteomes" id="UP000198287"/>
    </source>
</evidence>
<gene>
    <name evidence="8" type="ORF">Fcan01_23477</name>
</gene>
<keyword evidence="9" id="KW-1185">Reference proteome</keyword>
<name>A0A226D934_FOLCA</name>
<dbReference type="PANTHER" id="PTHR15073">
    <property type="entry name" value="MICROTUBULE-ASSOCIATED PROTEIN"/>
    <property type="match status" value="1"/>
</dbReference>
<feature type="compositionally biased region" description="Basic and acidic residues" evidence="7">
    <location>
        <begin position="480"/>
        <end position="489"/>
    </location>
</feature>
<dbReference type="Proteomes" id="UP000198287">
    <property type="component" value="Unassembled WGS sequence"/>
</dbReference>
<organism evidence="8 9">
    <name type="scientific">Folsomia candida</name>
    <name type="common">Springtail</name>
    <dbReference type="NCBI Taxonomy" id="158441"/>
    <lineage>
        <taxon>Eukaryota</taxon>
        <taxon>Metazoa</taxon>
        <taxon>Ecdysozoa</taxon>
        <taxon>Arthropoda</taxon>
        <taxon>Hexapoda</taxon>
        <taxon>Collembola</taxon>
        <taxon>Entomobryomorpha</taxon>
        <taxon>Isotomoidea</taxon>
        <taxon>Isotomidae</taxon>
        <taxon>Proisotominae</taxon>
        <taxon>Folsomia</taxon>
    </lineage>
</organism>
<dbReference type="PANTHER" id="PTHR15073:SF1">
    <property type="entry name" value="RETICULOCYTE-BINDING PROTEIN HOMOLOG 2A"/>
    <property type="match status" value="1"/>
</dbReference>
<keyword evidence="3" id="KW-0963">Cytoplasm</keyword>
<comment type="caution">
    <text evidence="8">The sequence shown here is derived from an EMBL/GenBank/DDBJ whole genome shotgun (WGS) entry which is preliminary data.</text>
</comment>
<dbReference type="AlphaFoldDB" id="A0A226D934"/>
<dbReference type="GO" id="GO:0000226">
    <property type="term" value="P:microtubule cytoskeleton organization"/>
    <property type="evidence" value="ECO:0007669"/>
    <property type="project" value="InterPro"/>
</dbReference>
<feature type="compositionally biased region" description="Gly residues" evidence="7">
    <location>
        <begin position="897"/>
        <end position="906"/>
    </location>
</feature>
<feature type="compositionally biased region" description="Gly residues" evidence="7">
    <location>
        <begin position="60"/>
        <end position="71"/>
    </location>
</feature>
<dbReference type="OMA" id="DTSPMVF"/>
<evidence type="ECO:0000256" key="4">
    <source>
        <dbReference type="ARBA" id="ARBA00023054"/>
    </source>
</evidence>
<dbReference type="InterPro" id="IPR008604">
    <property type="entry name" value="MAP7_fam"/>
</dbReference>
<feature type="region of interest" description="Disordered" evidence="7">
    <location>
        <begin position="32"/>
        <end position="79"/>
    </location>
</feature>
<keyword evidence="4 6" id="KW-0175">Coiled coil</keyword>
<feature type="compositionally biased region" description="Low complexity" evidence="7">
    <location>
        <begin position="907"/>
        <end position="940"/>
    </location>
</feature>
<feature type="compositionally biased region" description="Polar residues" evidence="7">
    <location>
        <begin position="838"/>
        <end position="854"/>
    </location>
</feature>
<proteinExistence type="inferred from homology"/>
<feature type="compositionally biased region" description="Low complexity" evidence="7">
    <location>
        <begin position="496"/>
        <end position="510"/>
    </location>
</feature>
<evidence type="ECO:0000256" key="1">
    <source>
        <dbReference type="ARBA" id="ARBA00004245"/>
    </source>
</evidence>
<evidence type="ECO:0000313" key="8">
    <source>
        <dbReference type="EMBL" id="OXA41650.1"/>
    </source>
</evidence>
<keyword evidence="5" id="KW-0206">Cytoskeleton</keyword>
<evidence type="ECO:0000256" key="6">
    <source>
        <dbReference type="SAM" id="Coils"/>
    </source>
</evidence>
<feature type="region of interest" description="Disordered" evidence="7">
    <location>
        <begin position="826"/>
        <end position="861"/>
    </location>
</feature>
<dbReference type="Pfam" id="PF05672">
    <property type="entry name" value="MAP7"/>
    <property type="match status" value="1"/>
</dbReference>
<evidence type="ECO:0000256" key="2">
    <source>
        <dbReference type="ARBA" id="ARBA00007525"/>
    </source>
</evidence>
<feature type="compositionally biased region" description="Polar residues" evidence="7">
    <location>
        <begin position="342"/>
        <end position="363"/>
    </location>
</feature>
<sequence>MAQHSQREYKSKLEELRSILVDTLPGENLPSCDSHSYGFNNNGVQNDGMSDQATSQGQRGVAGAGVNGGGSRPSSATARERHERIHLLKEKQDHDRLKKLEELKEQAFAASRLRDEQDSRRKKHFEELVKKEDERRRQAEERRRMLDEERKLTLQAKWESKSTKPCPRAQSAKPAPVFAFGSCTPRLIDNQVDGSLWKSQYNLNVTRAPGMRASSATDLHLQQNEIRMSTSYSWNQQNPNPDNPLVYHRNRIDGVGGGSRLTKSRSNYEGADAMRVFCGRRRTDLTPTIPIKREVYDMSASMMSTRSTTSSRGGGSGRVFYSSVSMTRLDRSRSPGCGNLAISAQHQHQGQRPSRSKSTTHLASTGLKMTRTEILRQALAQKKDKDGGFRSVDQSRPPSSMSSSIMTSSTHSQVPMRPRNMTSRKSRPASVHVTGITQQENTNNNNGDHRVLPPSSSRRRMDASQERKTTSSTPTAPPPAEKKKPEPRKILSGKISPSPSTPSRNNNQQQLPGETGTMKRPIKRTPSAPKEKPTAAAAAEVKKVEKQEEPAVAAVGAFADTNPFSANNNPFSESAKEINTVNENELVNTVPVGHVELNNSKNYVESMNGNRKVIENFESIESAFASGSDYSSKTPEPNPVNGQEEIQVSAMDDLLGSELDFTATTNNVLLVAEVNNKSVSPTPLDTEDSSKPKIMTEEQAKAAIAEKRKLAREAVEREAALKLEEQRLEEERQRLEAEEADRFARESRAAEEERLRIAIEEQQKREEEERQRQIEDEKARIEKEKQEREAAREAEKVRLEMEERLKREEEERLERRKRVEAIMARTRKKEQEQQQQQAKTNSAEAKQGIETTPVNGHKDNNGLLGDVQSSNNSINNNYNNNNDFGNNSTLIEFDGMNGEGGLGGGQESNNLLGDSNTGLLSNSTTTSNPLINNPLQDLLS</sequence>
<comment type="subcellular location">
    <subcellularLocation>
        <location evidence="1">Cytoplasm</location>
        <location evidence="1">Cytoskeleton</location>
    </subcellularLocation>
</comment>